<accession>A0A4P9WQT3</accession>
<dbReference type="OrthoDB" id="2382073at2759"/>
<feature type="non-terminal residue" evidence="6">
    <location>
        <position position="1"/>
    </location>
</feature>
<dbReference type="PANTHER" id="PTHR13693">
    <property type="entry name" value="CLASS II AMINOTRANSFERASE/8-AMINO-7-OXONONANOATE SYNTHASE"/>
    <property type="match status" value="1"/>
</dbReference>
<protein>
    <submittedName>
        <fullName evidence="6">Pyridoxal phosphate-dependent transferase</fullName>
    </submittedName>
</protein>
<evidence type="ECO:0000256" key="3">
    <source>
        <dbReference type="ARBA" id="ARBA00022679"/>
    </source>
</evidence>
<reference evidence="7" key="1">
    <citation type="journal article" date="2018" name="Nat. Microbiol.">
        <title>Leveraging single-cell genomics to expand the fungal tree of life.</title>
        <authorList>
            <person name="Ahrendt S.R."/>
            <person name="Quandt C.A."/>
            <person name="Ciobanu D."/>
            <person name="Clum A."/>
            <person name="Salamov A."/>
            <person name="Andreopoulos B."/>
            <person name="Cheng J.F."/>
            <person name="Woyke T."/>
            <person name="Pelin A."/>
            <person name="Henrissat B."/>
            <person name="Reynolds N.K."/>
            <person name="Benny G.L."/>
            <person name="Smith M.E."/>
            <person name="James T.Y."/>
            <person name="Grigoriev I.V."/>
        </authorList>
    </citation>
    <scope>NUCLEOTIDE SEQUENCE [LARGE SCALE GENOMIC DNA]</scope>
</reference>
<gene>
    <name evidence="6" type="ORF">BDK51DRAFT_44795</name>
</gene>
<evidence type="ECO:0000313" key="6">
    <source>
        <dbReference type="EMBL" id="RKO93246.1"/>
    </source>
</evidence>
<feature type="domain" description="Aminotransferase class I/classII large" evidence="5">
    <location>
        <begin position="39"/>
        <end position="149"/>
    </location>
</feature>
<dbReference type="Gene3D" id="3.40.640.10">
    <property type="entry name" value="Type I PLP-dependent aspartate aminotransferase-like (Major domain)"/>
    <property type="match status" value="2"/>
</dbReference>
<comment type="cofactor">
    <cofactor evidence="1">
        <name>pyridoxal 5'-phosphate</name>
        <dbReference type="ChEBI" id="CHEBI:597326"/>
    </cofactor>
</comment>
<dbReference type="InterPro" id="IPR004839">
    <property type="entry name" value="Aminotransferase_I/II_large"/>
</dbReference>
<evidence type="ECO:0000256" key="4">
    <source>
        <dbReference type="ARBA" id="ARBA00022898"/>
    </source>
</evidence>
<evidence type="ECO:0000259" key="5">
    <source>
        <dbReference type="Pfam" id="PF00155"/>
    </source>
</evidence>
<dbReference type="InterPro" id="IPR015421">
    <property type="entry name" value="PyrdxlP-dep_Trfase_major"/>
</dbReference>
<sequence length="149" mass="15658">AHSVGTYGPGGRGLVSELGLESRVFARLNTFGKGLGNHGANLSLLSTLPRAQDLILLDSLCHASTHDGAKLSRARSRRTFAHSDVADLERILTGWFEGGEEKGEGEGDGRLAVVAVESVYSMDGDVAPLEEILGVVEGFGGRVALIVDE</sequence>
<proteinExistence type="inferred from homology"/>
<dbReference type="Proteomes" id="UP000269721">
    <property type="component" value="Unassembled WGS sequence"/>
</dbReference>
<comment type="similarity">
    <text evidence="2">Belongs to the class-II pyridoxal-phosphate-dependent aminotransferase family. BioF subfamily.</text>
</comment>
<evidence type="ECO:0000313" key="7">
    <source>
        <dbReference type="Proteomes" id="UP000269721"/>
    </source>
</evidence>
<dbReference type="Pfam" id="PF00155">
    <property type="entry name" value="Aminotran_1_2"/>
    <property type="match status" value="1"/>
</dbReference>
<organism evidence="6 7">
    <name type="scientific">Blyttiomyces helicus</name>
    <dbReference type="NCBI Taxonomy" id="388810"/>
    <lineage>
        <taxon>Eukaryota</taxon>
        <taxon>Fungi</taxon>
        <taxon>Fungi incertae sedis</taxon>
        <taxon>Chytridiomycota</taxon>
        <taxon>Chytridiomycota incertae sedis</taxon>
        <taxon>Chytridiomycetes</taxon>
        <taxon>Chytridiomycetes incertae sedis</taxon>
        <taxon>Blyttiomyces</taxon>
    </lineage>
</organism>
<dbReference type="PANTHER" id="PTHR13693:SF77">
    <property type="entry name" value="8-AMINO-7-OXONONANOATE SYNTHASE"/>
    <property type="match status" value="1"/>
</dbReference>
<dbReference type="InterPro" id="IPR050087">
    <property type="entry name" value="AON_synthase_class-II"/>
</dbReference>
<dbReference type="AlphaFoldDB" id="A0A4P9WQT3"/>
<dbReference type="SUPFAM" id="SSF53383">
    <property type="entry name" value="PLP-dependent transferases"/>
    <property type="match status" value="1"/>
</dbReference>
<keyword evidence="3 6" id="KW-0808">Transferase</keyword>
<dbReference type="EMBL" id="KZ994315">
    <property type="protein sequence ID" value="RKO93246.1"/>
    <property type="molecule type" value="Genomic_DNA"/>
</dbReference>
<name>A0A4P9WQT3_9FUNG</name>
<dbReference type="GO" id="GO:0009102">
    <property type="term" value="P:biotin biosynthetic process"/>
    <property type="evidence" value="ECO:0007669"/>
    <property type="project" value="TreeGrafter"/>
</dbReference>
<dbReference type="GO" id="GO:0030170">
    <property type="term" value="F:pyridoxal phosphate binding"/>
    <property type="evidence" value="ECO:0007669"/>
    <property type="project" value="InterPro"/>
</dbReference>
<evidence type="ECO:0000256" key="1">
    <source>
        <dbReference type="ARBA" id="ARBA00001933"/>
    </source>
</evidence>
<dbReference type="InterPro" id="IPR015424">
    <property type="entry name" value="PyrdxlP-dep_Trfase"/>
</dbReference>
<keyword evidence="7" id="KW-1185">Reference proteome</keyword>
<feature type="non-terminal residue" evidence="6">
    <location>
        <position position="149"/>
    </location>
</feature>
<keyword evidence="4" id="KW-0663">Pyridoxal phosphate</keyword>
<dbReference type="GO" id="GO:0016740">
    <property type="term" value="F:transferase activity"/>
    <property type="evidence" value="ECO:0007669"/>
    <property type="project" value="UniProtKB-KW"/>
</dbReference>
<evidence type="ECO:0000256" key="2">
    <source>
        <dbReference type="ARBA" id="ARBA00010008"/>
    </source>
</evidence>